<dbReference type="EMBL" id="LR796461">
    <property type="protein sequence ID" value="CAB4146069.1"/>
    <property type="molecule type" value="Genomic_DNA"/>
</dbReference>
<proteinExistence type="predicted"/>
<name>A0A6J5MRC5_9CAUD</name>
<organism evidence="2">
    <name type="scientific">uncultured Caudovirales phage</name>
    <dbReference type="NCBI Taxonomy" id="2100421"/>
    <lineage>
        <taxon>Viruses</taxon>
        <taxon>Duplodnaviria</taxon>
        <taxon>Heunggongvirae</taxon>
        <taxon>Uroviricota</taxon>
        <taxon>Caudoviricetes</taxon>
        <taxon>Peduoviridae</taxon>
        <taxon>Maltschvirus</taxon>
        <taxon>Maltschvirus maltsch</taxon>
    </lineage>
</organism>
<evidence type="ECO:0000313" key="9">
    <source>
        <dbReference type="EMBL" id="CAB4216037.1"/>
    </source>
</evidence>
<evidence type="ECO:0008006" key="12">
    <source>
        <dbReference type="Google" id="ProtNLM"/>
    </source>
</evidence>
<accession>A0A6J5MRC5</accession>
<gene>
    <name evidence="6" type="ORF">UFOVP1031_49</name>
    <name evidence="7" type="ORF">UFOVP1172_86</name>
    <name evidence="8" type="ORF">UFOVP1240_148</name>
    <name evidence="9" type="ORF">UFOVP1486_48</name>
    <name evidence="11" type="ORF">UFOVP1578_121</name>
    <name evidence="10" type="ORF">UFOVP1630_113</name>
    <name evidence="1" type="ORF">UFOVP288_8</name>
    <name evidence="2" type="ORF">UFOVP483_31</name>
    <name evidence="3" type="ORF">UFOVP573_107</name>
    <name evidence="4" type="ORF">UFOVP769_8</name>
    <name evidence="5" type="ORF">UFOVP962_133</name>
</gene>
<dbReference type="EMBL" id="LR797180">
    <property type="protein sequence ID" value="CAB4192072.1"/>
    <property type="molecule type" value="Genomic_DNA"/>
</dbReference>
<evidence type="ECO:0000313" key="6">
    <source>
        <dbReference type="EMBL" id="CAB4179273.1"/>
    </source>
</evidence>
<evidence type="ECO:0000313" key="7">
    <source>
        <dbReference type="EMBL" id="CAB4188753.1"/>
    </source>
</evidence>
<dbReference type="EMBL" id="LR796305">
    <property type="protein sequence ID" value="CAB4135606.1"/>
    <property type="molecule type" value="Genomic_DNA"/>
</dbReference>
<evidence type="ECO:0000313" key="11">
    <source>
        <dbReference type="EMBL" id="CAB5230799.1"/>
    </source>
</evidence>
<evidence type="ECO:0000313" key="2">
    <source>
        <dbReference type="EMBL" id="CAB4146069.1"/>
    </source>
</evidence>
<protein>
    <recommendedName>
        <fullName evidence="12">Major tropism determinant N-terminal domain-containing protein</fullName>
    </recommendedName>
</protein>
<dbReference type="EMBL" id="LR797492">
    <property type="protein sequence ID" value="CAB4220184.1"/>
    <property type="molecule type" value="Genomic_DNA"/>
</dbReference>
<sequence>MANTLRIKRRSSVGAAGAPTSLENAELAFNEADNILYYGTGTGGAAGSATSVIAIGGYGAYTTLGTTQTITGNKTFSGTTIVPTPSANTHAATKAYVDSAVSGATIANTAVTAASYGGAGTVATFTVQADGRLTAASNTTISITASQVSDRATNLVTGLTGTANEIAVSNSGVGAVTLSLPANVTISNNLTVSGDLTVQGNTTTLNTATLVVEDKNVVLANVASPTDITADGAGFTVKGATDKTLNWVDATDAWTSSEHFNILAGKSFYIGGSAVLSNTTLASSVVTSSLTSVGTIATGTWQGTAVGVLYGGTGSTTASGARTALGLAIGTDVQAYSSQLAALAANTATIDGGTF</sequence>
<dbReference type="EMBL" id="LR796917">
    <property type="protein sequence ID" value="CAB4175212.1"/>
    <property type="molecule type" value="Genomic_DNA"/>
</dbReference>
<evidence type="ECO:0000313" key="4">
    <source>
        <dbReference type="EMBL" id="CAB4160653.1"/>
    </source>
</evidence>
<evidence type="ECO:0000313" key="5">
    <source>
        <dbReference type="EMBL" id="CAB4175212.1"/>
    </source>
</evidence>
<dbReference type="EMBL" id="LR796709">
    <property type="protein sequence ID" value="CAB4160653.1"/>
    <property type="molecule type" value="Genomic_DNA"/>
</dbReference>
<dbReference type="EMBL" id="LR798423">
    <property type="protein sequence ID" value="CAB5230799.1"/>
    <property type="molecule type" value="Genomic_DNA"/>
</dbReference>
<dbReference type="EMBL" id="LR797434">
    <property type="protein sequence ID" value="CAB4216037.1"/>
    <property type="molecule type" value="Genomic_DNA"/>
</dbReference>
<dbReference type="EMBL" id="LR796548">
    <property type="protein sequence ID" value="CAB4151009.1"/>
    <property type="molecule type" value="Genomic_DNA"/>
</dbReference>
<evidence type="ECO:0000313" key="10">
    <source>
        <dbReference type="EMBL" id="CAB4220184.1"/>
    </source>
</evidence>
<reference evidence="2" key="1">
    <citation type="submission" date="2020-04" db="EMBL/GenBank/DDBJ databases">
        <authorList>
            <person name="Chiriac C."/>
            <person name="Salcher M."/>
            <person name="Ghai R."/>
            <person name="Kavagutti S V."/>
        </authorList>
    </citation>
    <scope>NUCLEOTIDE SEQUENCE</scope>
</reference>
<dbReference type="EMBL" id="LR796980">
    <property type="protein sequence ID" value="CAB4179273.1"/>
    <property type="molecule type" value="Genomic_DNA"/>
</dbReference>
<evidence type="ECO:0000313" key="3">
    <source>
        <dbReference type="EMBL" id="CAB4151009.1"/>
    </source>
</evidence>
<evidence type="ECO:0000313" key="8">
    <source>
        <dbReference type="EMBL" id="CAB4192072.1"/>
    </source>
</evidence>
<evidence type="ECO:0000313" key="1">
    <source>
        <dbReference type="EMBL" id="CAB4135606.1"/>
    </source>
</evidence>
<dbReference type="EMBL" id="LR797130">
    <property type="protein sequence ID" value="CAB4188753.1"/>
    <property type="molecule type" value="Genomic_DNA"/>
</dbReference>